<dbReference type="GO" id="GO:0016787">
    <property type="term" value="F:hydrolase activity"/>
    <property type="evidence" value="ECO:0007669"/>
    <property type="project" value="UniProtKB-KW"/>
</dbReference>
<evidence type="ECO:0000259" key="3">
    <source>
        <dbReference type="Pfam" id="PF00144"/>
    </source>
</evidence>
<keyword evidence="5" id="KW-0378">Hydrolase</keyword>
<evidence type="ECO:0000256" key="1">
    <source>
        <dbReference type="SAM" id="MobiDB-lite"/>
    </source>
</evidence>
<dbReference type="Gene3D" id="3.40.710.10">
    <property type="entry name" value="DD-peptidase/beta-lactamase superfamily"/>
    <property type="match status" value="1"/>
</dbReference>
<feature type="signal peptide" evidence="2">
    <location>
        <begin position="1"/>
        <end position="38"/>
    </location>
</feature>
<evidence type="ECO:0000313" key="5">
    <source>
        <dbReference type="EMBL" id="UNM12858.1"/>
    </source>
</evidence>
<dbReference type="Proteomes" id="UP000828924">
    <property type="component" value="Chromosome"/>
</dbReference>
<dbReference type="InterPro" id="IPR021860">
    <property type="entry name" value="Peptidase_S12_Pab87-rel_C"/>
</dbReference>
<reference evidence="5 6" key="1">
    <citation type="submission" date="2021-03" db="EMBL/GenBank/DDBJ databases">
        <title>Complete genome of Streptomyces formicae strain 1H-GS9 (DSM 100524).</title>
        <authorList>
            <person name="Atanasov K.E."/>
            <person name="Altabella T."/>
            <person name="Ferrer A."/>
        </authorList>
    </citation>
    <scope>NUCLEOTIDE SEQUENCE [LARGE SCALE GENOMIC DNA]</scope>
    <source>
        <strain evidence="5 6">1H-GS9</strain>
    </source>
</reference>
<dbReference type="InterPro" id="IPR012338">
    <property type="entry name" value="Beta-lactam/transpept-like"/>
</dbReference>
<feature type="region of interest" description="Disordered" evidence="1">
    <location>
        <begin position="37"/>
        <end position="63"/>
    </location>
</feature>
<gene>
    <name evidence="5" type="ORF">J4032_16240</name>
</gene>
<evidence type="ECO:0000259" key="4">
    <source>
        <dbReference type="Pfam" id="PF11954"/>
    </source>
</evidence>
<dbReference type="EMBL" id="CP071872">
    <property type="protein sequence ID" value="UNM12858.1"/>
    <property type="molecule type" value="Genomic_DNA"/>
</dbReference>
<keyword evidence="6" id="KW-1185">Reference proteome</keyword>
<feature type="chain" id="PRO_5046760879" evidence="2">
    <location>
        <begin position="39"/>
        <end position="554"/>
    </location>
</feature>
<proteinExistence type="predicted"/>
<dbReference type="SUPFAM" id="SSF56601">
    <property type="entry name" value="beta-lactamase/transpeptidase-like"/>
    <property type="match status" value="1"/>
</dbReference>
<feature type="compositionally biased region" description="Pro residues" evidence="1">
    <location>
        <begin position="45"/>
        <end position="61"/>
    </location>
</feature>
<feature type="domain" description="Peptidase S12 Pab87-related C-terminal" evidence="4">
    <location>
        <begin position="455"/>
        <end position="541"/>
    </location>
</feature>
<evidence type="ECO:0000313" key="6">
    <source>
        <dbReference type="Proteomes" id="UP000828924"/>
    </source>
</evidence>
<dbReference type="Pfam" id="PF00144">
    <property type="entry name" value="Beta-lactamase"/>
    <property type="match status" value="1"/>
</dbReference>
<dbReference type="Pfam" id="PF11954">
    <property type="entry name" value="DUF3471"/>
    <property type="match status" value="1"/>
</dbReference>
<evidence type="ECO:0000256" key="2">
    <source>
        <dbReference type="SAM" id="SignalP"/>
    </source>
</evidence>
<dbReference type="RefSeq" id="WP_242331524.1">
    <property type="nucleotide sequence ID" value="NZ_CP071872.1"/>
</dbReference>
<dbReference type="InterPro" id="IPR050491">
    <property type="entry name" value="AmpC-like"/>
</dbReference>
<feature type="domain" description="Beta-lactamase-related" evidence="3">
    <location>
        <begin position="74"/>
        <end position="409"/>
    </location>
</feature>
<dbReference type="InterPro" id="IPR001466">
    <property type="entry name" value="Beta-lactam-related"/>
</dbReference>
<dbReference type="PANTHER" id="PTHR46825">
    <property type="entry name" value="D-ALANYL-D-ALANINE-CARBOXYPEPTIDASE/ENDOPEPTIDASE AMPH"/>
    <property type="match status" value="1"/>
</dbReference>
<name>A0ABY3WJT0_9ACTN</name>
<dbReference type="PANTHER" id="PTHR46825:SF15">
    <property type="entry name" value="BETA-LACTAMASE-RELATED DOMAIN-CONTAINING PROTEIN"/>
    <property type="match status" value="1"/>
</dbReference>
<dbReference type="Gene3D" id="2.40.128.600">
    <property type="match status" value="1"/>
</dbReference>
<protein>
    <submittedName>
        <fullName evidence="5">Serine hydrolase</fullName>
    </submittedName>
</protein>
<sequence>MRAAKRARLRSSSSRTRAVSGLAAALAGAMALASGALAQGATATPSPPPAPKPPPAQPPPQLTQADVDGAVARLDGVVRSMMKRTGVPGAAVGVVYKDRVVHLKGFGKRHIGRPGDVGADTVFQLASLSKPVSSTVVAAAVASEEDTAADAGTVTWDEPVTPHVPGFALKDPWVSRHVTVSDLLSHRSGLPDHAGDLLEDLGYDQAYILGHLRQEPLAPFRASYAYTNFGFTAAAEAVARTKGVSWQKLSEDTLFEPAGMDSTSTTFADYEKAADKAVTHVRTADGTWQAKYVRDADAQSPAGGVSSSATDMMRWLRLQLGNGKLDGRQLIDAGNLEHTHLPQIVSQPPTAPAARTGFYGLGWNVGYDDQGRLRLSHSGAFDLGANTNVTMLPGEQLGIVVLTNGRPVGMADAVALDFFDTAQYGKPTTDWLPVLAGLYEQEADVGKSPVDYADPPADAKPARADSAYTGTYHSAYYGKAVVTTDRNGLVLELGPKPMRFRLDHYDGDTFSYVTAGENQVGPTGVGFTAGDDGRATSLRVDYLDEDGLGTFTRG</sequence>
<accession>A0ABY3WJT0</accession>
<organism evidence="5 6">
    <name type="scientific">Streptomyces formicae</name>
    <dbReference type="NCBI Taxonomy" id="1616117"/>
    <lineage>
        <taxon>Bacteria</taxon>
        <taxon>Bacillati</taxon>
        <taxon>Actinomycetota</taxon>
        <taxon>Actinomycetes</taxon>
        <taxon>Kitasatosporales</taxon>
        <taxon>Streptomycetaceae</taxon>
        <taxon>Streptomyces</taxon>
    </lineage>
</organism>
<keyword evidence="2" id="KW-0732">Signal</keyword>